<dbReference type="AlphaFoldDB" id="A0A8H7ZMX1"/>
<gene>
    <name evidence="2" type="ORF">BJ554DRAFT_3866</name>
</gene>
<feature type="compositionally biased region" description="Basic residues" evidence="1">
    <location>
        <begin position="354"/>
        <end position="363"/>
    </location>
</feature>
<dbReference type="EMBL" id="JAEFCI010011798">
    <property type="protein sequence ID" value="KAG5456403.1"/>
    <property type="molecule type" value="Genomic_DNA"/>
</dbReference>
<feature type="compositionally biased region" description="Low complexity" evidence="1">
    <location>
        <begin position="214"/>
        <end position="233"/>
    </location>
</feature>
<feature type="compositionally biased region" description="Pro residues" evidence="1">
    <location>
        <begin position="193"/>
        <end position="203"/>
    </location>
</feature>
<feature type="compositionally biased region" description="Low complexity" evidence="1">
    <location>
        <begin position="150"/>
        <end position="166"/>
    </location>
</feature>
<feature type="compositionally biased region" description="Basic and acidic residues" evidence="1">
    <location>
        <begin position="99"/>
        <end position="118"/>
    </location>
</feature>
<reference evidence="2 3" key="1">
    <citation type="journal article" name="Sci. Rep.">
        <title>Genome-scale phylogenetic analyses confirm Olpidium as the closest living zoosporic fungus to the non-flagellated, terrestrial fungi.</title>
        <authorList>
            <person name="Chang Y."/>
            <person name="Rochon D."/>
            <person name="Sekimoto S."/>
            <person name="Wang Y."/>
            <person name="Chovatia M."/>
            <person name="Sandor L."/>
            <person name="Salamov A."/>
            <person name="Grigoriev I.V."/>
            <person name="Stajich J.E."/>
            <person name="Spatafora J.W."/>
        </authorList>
    </citation>
    <scope>NUCLEOTIDE SEQUENCE [LARGE SCALE GENOMIC DNA]</scope>
    <source>
        <strain evidence="2">S191</strain>
    </source>
</reference>
<proteinExistence type="predicted"/>
<sequence>PRGAAAAALGRNRPKPGRHAEPETFRRPPPDDDGAQHGAAAARVQVRGARPQARAGVAQPGPLPGGRRLGLQAHGRPQVRVAPSGDAGGDGPPVQLHELPLRGEEGQGRAAVRRELRQHPAAAGAGPEAGGRGGLVREGQVPGGRRRHGPGAVAEVPAGGAAAEGPGAEEGVGGVQAGARPRGDALRRAGGRPLPPLPQPAPDAPGGEVGGAAAGFAAARPPEPFAGGPFAGARLPVGEVRPGLGRAGPQRDGGGARRGRAGGGGGGGGGGGRGCGGGGGGRADVRRPDVQPPAEGAIPEGARPRAQHPARRPLAPRRRRPGRHGQPHGLRRLRARPRQLGRAPPGGGRVLGPLRRHRPRRQPARQPAVREPARPHRPPGVVLEELKPAPRRRRRRPRPRRSQPAD</sequence>
<feature type="non-terminal residue" evidence="2">
    <location>
        <position position="1"/>
    </location>
</feature>
<feature type="compositionally biased region" description="Gly residues" evidence="1">
    <location>
        <begin position="261"/>
        <end position="282"/>
    </location>
</feature>
<comment type="caution">
    <text evidence="2">The sequence shown here is derived from an EMBL/GenBank/DDBJ whole genome shotgun (WGS) entry which is preliminary data.</text>
</comment>
<dbReference type="Proteomes" id="UP000673691">
    <property type="component" value="Unassembled WGS sequence"/>
</dbReference>
<evidence type="ECO:0000256" key="1">
    <source>
        <dbReference type="SAM" id="MobiDB-lite"/>
    </source>
</evidence>
<feature type="compositionally biased region" description="Basic residues" evidence="1">
    <location>
        <begin position="305"/>
        <end position="339"/>
    </location>
</feature>
<organism evidence="2 3">
    <name type="scientific">Olpidium bornovanus</name>
    <dbReference type="NCBI Taxonomy" id="278681"/>
    <lineage>
        <taxon>Eukaryota</taxon>
        <taxon>Fungi</taxon>
        <taxon>Fungi incertae sedis</taxon>
        <taxon>Olpidiomycota</taxon>
        <taxon>Olpidiomycotina</taxon>
        <taxon>Olpidiomycetes</taxon>
        <taxon>Olpidiales</taxon>
        <taxon>Olpidiaceae</taxon>
        <taxon>Olpidium</taxon>
    </lineage>
</organism>
<evidence type="ECO:0000313" key="2">
    <source>
        <dbReference type="EMBL" id="KAG5456403.1"/>
    </source>
</evidence>
<name>A0A8H7ZMX1_9FUNG</name>
<feature type="compositionally biased region" description="Gly residues" evidence="1">
    <location>
        <begin position="127"/>
        <end position="136"/>
    </location>
</feature>
<feature type="non-terminal residue" evidence="2">
    <location>
        <position position="406"/>
    </location>
</feature>
<feature type="compositionally biased region" description="Basic residues" evidence="1">
    <location>
        <begin position="389"/>
        <end position="406"/>
    </location>
</feature>
<protein>
    <submittedName>
        <fullName evidence="2">Uncharacterized protein</fullName>
    </submittedName>
</protein>
<accession>A0A8H7ZMX1</accession>
<feature type="compositionally biased region" description="Basic and acidic residues" evidence="1">
    <location>
        <begin position="18"/>
        <end position="30"/>
    </location>
</feature>
<keyword evidence="3" id="KW-1185">Reference proteome</keyword>
<feature type="region of interest" description="Disordered" evidence="1">
    <location>
        <begin position="1"/>
        <end position="406"/>
    </location>
</feature>
<evidence type="ECO:0000313" key="3">
    <source>
        <dbReference type="Proteomes" id="UP000673691"/>
    </source>
</evidence>
<feature type="compositionally biased region" description="Low complexity" evidence="1">
    <location>
        <begin position="36"/>
        <end position="71"/>
    </location>
</feature>